<gene>
    <name evidence="1" type="ORF">RRG08_016957</name>
</gene>
<name>A0AAE1A5Z6_9GAST</name>
<comment type="caution">
    <text evidence="1">The sequence shown here is derived from an EMBL/GenBank/DDBJ whole genome shotgun (WGS) entry which is preliminary data.</text>
</comment>
<proteinExistence type="predicted"/>
<evidence type="ECO:0000313" key="1">
    <source>
        <dbReference type="EMBL" id="KAK3781835.1"/>
    </source>
</evidence>
<organism evidence="1 2">
    <name type="scientific">Elysia crispata</name>
    <name type="common">lettuce slug</name>
    <dbReference type="NCBI Taxonomy" id="231223"/>
    <lineage>
        <taxon>Eukaryota</taxon>
        <taxon>Metazoa</taxon>
        <taxon>Spiralia</taxon>
        <taxon>Lophotrochozoa</taxon>
        <taxon>Mollusca</taxon>
        <taxon>Gastropoda</taxon>
        <taxon>Heterobranchia</taxon>
        <taxon>Euthyneura</taxon>
        <taxon>Panpulmonata</taxon>
        <taxon>Sacoglossa</taxon>
        <taxon>Placobranchoidea</taxon>
        <taxon>Plakobranchidae</taxon>
        <taxon>Elysia</taxon>
    </lineage>
</organism>
<dbReference type="AlphaFoldDB" id="A0AAE1A5Z6"/>
<dbReference type="Proteomes" id="UP001283361">
    <property type="component" value="Unassembled WGS sequence"/>
</dbReference>
<protein>
    <submittedName>
        <fullName evidence="1">Uncharacterized protein</fullName>
    </submittedName>
</protein>
<reference evidence="1" key="1">
    <citation type="journal article" date="2023" name="G3 (Bethesda)">
        <title>A reference genome for the long-term kleptoplast-retaining sea slug Elysia crispata morphotype clarki.</title>
        <authorList>
            <person name="Eastman K.E."/>
            <person name="Pendleton A.L."/>
            <person name="Shaikh M.A."/>
            <person name="Suttiyut T."/>
            <person name="Ogas R."/>
            <person name="Tomko P."/>
            <person name="Gavelis G."/>
            <person name="Widhalm J.R."/>
            <person name="Wisecaver J.H."/>
        </authorList>
    </citation>
    <scope>NUCLEOTIDE SEQUENCE</scope>
    <source>
        <strain evidence="1">ECLA1</strain>
    </source>
</reference>
<keyword evidence="2" id="KW-1185">Reference proteome</keyword>
<sequence length="109" mass="11725">MFAGSSTHISRFGCLKIPPPSVRGSVCESRTTDPHAQATAVLTSHGVGLGCHLAARLGEGTRRQCYGFRRRELAKLWSLEPSYNFASQTTSTAVFLCGPTLVPNTFIPS</sequence>
<evidence type="ECO:0000313" key="2">
    <source>
        <dbReference type="Proteomes" id="UP001283361"/>
    </source>
</evidence>
<accession>A0AAE1A5Z6</accession>
<dbReference type="EMBL" id="JAWDGP010002587">
    <property type="protein sequence ID" value="KAK3781835.1"/>
    <property type="molecule type" value="Genomic_DNA"/>
</dbReference>